<dbReference type="AlphaFoldDB" id="L0A294"/>
<evidence type="ECO:0008006" key="4">
    <source>
        <dbReference type="Google" id="ProtNLM"/>
    </source>
</evidence>
<name>L0A294_DEIPD</name>
<keyword evidence="3" id="KW-1185">Reference proteome</keyword>
<evidence type="ECO:0000313" key="3">
    <source>
        <dbReference type="Proteomes" id="UP000010467"/>
    </source>
</evidence>
<gene>
    <name evidence="2" type="ordered locus">Deipe_2068</name>
</gene>
<dbReference type="STRING" id="937777.Deipe_2068"/>
<evidence type="ECO:0000256" key="1">
    <source>
        <dbReference type="SAM" id="MobiDB-lite"/>
    </source>
</evidence>
<dbReference type="RefSeq" id="WP_015235869.1">
    <property type="nucleotide sequence ID" value="NC_019793.1"/>
</dbReference>
<dbReference type="Proteomes" id="UP000010467">
    <property type="component" value="Chromosome"/>
</dbReference>
<accession>L0A294</accession>
<feature type="region of interest" description="Disordered" evidence="1">
    <location>
        <begin position="426"/>
        <end position="454"/>
    </location>
</feature>
<dbReference type="EMBL" id="CP003382">
    <property type="protein sequence ID" value="AFZ67564.1"/>
    <property type="molecule type" value="Genomic_DNA"/>
</dbReference>
<organism evidence="2 3">
    <name type="scientific">Deinococcus peraridilitoris (strain DSM 19664 / LMG 22246 / CIP 109416 / KR-200)</name>
    <dbReference type="NCBI Taxonomy" id="937777"/>
    <lineage>
        <taxon>Bacteria</taxon>
        <taxon>Thermotogati</taxon>
        <taxon>Deinococcota</taxon>
        <taxon>Deinococci</taxon>
        <taxon>Deinococcales</taxon>
        <taxon>Deinococcaceae</taxon>
        <taxon>Deinococcus</taxon>
    </lineage>
</organism>
<proteinExistence type="predicted"/>
<dbReference type="KEGG" id="dpd:Deipe_2068"/>
<dbReference type="PATRIC" id="fig|937777.3.peg.2078"/>
<evidence type="ECO:0000313" key="2">
    <source>
        <dbReference type="EMBL" id="AFZ67564.1"/>
    </source>
</evidence>
<dbReference type="HOGENOM" id="CLU_048543_0_0_0"/>
<sequence>MDLDQAIMAMKANLTHIRLNREDELNARNAVSGVGIEQLITELFPGTSVDFARANGHFSNELRKTVRKISNNVRNAKLQWDHADETESERDDSALTLLLRGAQQLTEDASIDALTSGKFAFFPYRDEPGGPVRISVLTGFLHPITDPGNITNVLGLLKVESYQQHGHTFYTVWRFTPALLEEWTGLDDWQKYNDRPPNTSYPQKHAPDRLPVAFRVFTRDAKREPEGLAQAAMPAFKEFVKASVALNAAAERGAFGEHKFLSDWMVDALSGPDGAEKELAKQNLNIGPRQGKVLRSTDDYERLNPIDLSPLETRVANARRALKEELSSYDISGRESSGLQLAEGRNAETQLTTSLCDLLADALTEAITLAAGMDSAIGDGWQATLKPQFAVDIQAERQFLLDAKAQGLPTGTWLRLLQSTGVAISDDEIEKAETQDDQPPPTPAVPTGPLDLQP</sequence>
<reference evidence="3" key="1">
    <citation type="submission" date="2012-03" db="EMBL/GenBank/DDBJ databases">
        <title>Complete sequence of chromosome of Deinococcus peraridilitoris DSM 19664.</title>
        <authorList>
            <person name="Lucas S."/>
            <person name="Copeland A."/>
            <person name="Lapidus A."/>
            <person name="Glavina del Rio T."/>
            <person name="Dalin E."/>
            <person name="Tice H."/>
            <person name="Bruce D."/>
            <person name="Goodwin L."/>
            <person name="Pitluck S."/>
            <person name="Peters L."/>
            <person name="Mikhailova N."/>
            <person name="Lu M."/>
            <person name="Kyrpides N."/>
            <person name="Mavromatis K."/>
            <person name="Ivanova N."/>
            <person name="Brettin T."/>
            <person name="Detter J.C."/>
            <person name="Han C."/>
            <person name="Larimer F."/>
            <person name="Land M."/>
            <person name="Hauser L."/>
            <person name="Markowitz V."/>
            <person name="Cheng J.-F."/>
            <person name="Hugenholtz P."/>
            <person name="Woyke T."/>
            <person name="Wu D."/>
            <person name="Pukall R."/>
            <person name="Steenblock K."/>
            <person name="Brambilla E."/>
            <person name="Klenk H.-P."/>
            <person name="Eisen J.A."/>
        </authorList>
    </citation>
    <scope>NUCLEOTIDE SEQUENCE [LARGE SCALE GENOMIC DNA]</scope>
    <source>
        <strain evidence="3">DSM 19664 / LMG 22246 / CIP 109416 / KR-200</strain>
    </source>
</reference>
<protein>
    <recommendedName>
        <fullName evidence="4">Phage portal protein, SPP1 Gp6</fullName>
    </recommendedName>
</protein>
<dbReference type="OrthoDB" id="62096at2"/>